<dbReference type="InterPro" id="IPR042121">
    <property type="entry name" value="MutL_C_regsub"/>
</dbReference>
<dbReference type="FunFam" id="3.30.565.10:FF:000003">
    <property type="entry name" value="DNA mismatch repair endonuclease MutL"/>
    <property type="match status" value="1"/>
</dbReference>
<dbReference type="InterPro" id="IPR042120">
    <property type="entry name" value="MutL_C_dimsub"/>
</dbReference>
<evidence type="ECO:0000313" key="9">
    <source>
        <dbReference type="Proteomes" id="UP000260351"/>
    </source>
</evidence>
<evidence type="ECO:0000256" key="2">
    <source>
        <dbReference type="ARBA" id="ARBA00021975"/>
    </source>
</evidence>
<keyword evidence="9" id="KW-1185">Reference proteome</keyword>
<dbReference type="Proteomes" id="UP000260351">
    <property type="component" value="Unassembled WGS sequence"/>
</dbReference>
<dbReference type="PANTHER" id="PTHR10073">
    <property type="entry name" value="DNA MISMATCH REPAIR PROTEIN MLH, PMS, MUTL"/>
    <property type="match status" value="1"/>
</dbReference>
<dbReference type="PANTHER" id="PTHR10073:SF12">
    <property type="entry name" value="DNA MISMATCH REPAIR PROTEIN MLH1"/>
    <property type="match status" value="1"/>
</dbReference>
<protein>
    <recommendedName>
        <fullName evidence="2 5">DNA mismatch repair protein MutL</fullName>
    </recommendedName>
</protein>
<evidence type="ECO:0000259" key="7">
    <source>
        <dbReference type="SMART" id="SM01340"/>
    </source>
</evidence>
<keyword evidence="8" id="KW-0540">Nuclease</keyword>
<dbReference type="GO" id="GO:0006298">
    <property type="term" value="P:mismatch repair"/>
    <property type="evidence" value="ECO:0007669"/>
    <property type="project" value="UniProtKB-UniRule"/>
</dbReference>
<dbReference type="SUPFAM" id="SSF118116">
    <property type="entry name" value="DNA mismatch repair protein MutL"/>
    <property type="match status" value="1"/>
</dbReference>
<name>A0A3E1K8I2_9GAMM</name>
<dbReference type="FunFam" id="3.30.230.10:FF:000013">
    <property type="entry name" value="DNA mismatch repair endonuclease MutL"/>
    <property type="match status" value="1"/>
</dbReference>
<dbReference type="InterPro" id="IPR020568">
    <property type="entry name" value="Ribosomal_Su5_D2-typ_SF"/>
</dbReference>
<dbReference type="InterPro" id="IPR020667">
    <property type="entry name" value="DNA_mismatch_repair_MutL"/>
</dbReference>
<keyword evidence="4 5" id="KW-0234">DNA repair</keyword>
<dbReference type="GO" id="GO:0004519">
    <property type="term" value="F:endonuclease activity"/>
    <property type="evidence" value="ECO:0007669"/>
    <property type="project" value="UniProtKB-KW"/>
</dbReference>
<comment type="caution">
    <text evidence="8">The sequence shown here is derived from an EMBL/GenBank/DDBJ whole genome shotgun (WGS) entry which is preliminary data.</text>
</comment>
<dbReference type="EMBL" id="QUZK01000035">
    <property type="protein sequence ID" value="RFF30396.1"/>
    <property type="molecule type" value="Genomic_DNA"/>
</dbReference>
<feature type="domain" description="MutL C-terminal dimerisation" evidence="6">
    <location>
        <begin position="400"/>
        <end position="543"/>
    </location>
</feature>
<dbReference type="Gene3D" id="3.30.230.10">
    <property type="match status" value="1"/>
</dbReference>
<dbReference type="GO" id="GO:0005524">
    <property type="term" value="F:ATP binding"/>
    <property type="evidence" value="ECO:0007669"/>
    <property type="project" value="InterPro"/>
</dbReference>
<dbReference type="Gene3D" id="3.30.565.10">
    <property type="entry name" value="Histidine kinase-like ATPase, C-terminal domain"/>
    <property type="match status" value="1"/>
</dbReference>
<dbReference type="Pfam" id="PF01119">
    <property type="entry name" value="DNA_mis_repair"/>
    <property type="match status" value="1"/>
</dbReference>
<dbReference type="InterPro" id="IPR002099">
    <property type="entry name" value="MutL/Mlh/PMS"/>
</dbReference>
<dbReference type="SMART" id="SM00853">
    <property type="entry name" value="MutL_C"/>
    <property type="match status" value="1"/>
</dbReference>
<comment type="similarity">
    <text evidence="1 5">Belongs to the DNA mismatch repair MutL/HexB family.</text>
</comment>
<dbReference type="Gene3D" id="3.30.1370.100">
    <property type="entry name" value="MutL, C-terminal domain, regulatory subdomain"/>
    <property type="match status" value="1"/>
</dbReference>
<organism evidence="8 9">
    <name type="scientific">Wenzhouxiangella sediminis</name>
    <dbReference type="NCBI Taxonomy" id="1792836"/>
    <lineage>
        <taxon>Bacteria</taxon>
        <taxon>Pseudomonadati</taxon>
        <taxon>Pseudomonadota</taxon>
        <taxon>Gammaproteobacteria</taxon>
        <taxon>Chromatiales</taxon>
        <taxon>Wenzhouxiangellaceae</taxon>
        <taxon>Wenzhouxiangella</taxon>
    </lineage>
</organism>
<dbReference type="CDD" id="cd03482">
    <property type="entry name" value="MutL_Trans_MutL"/>
    <property type="match status" value="1"/>
</dbReference>
<dbReference type="PROSITE" id="PS00058">
    <property type="entry name" value="DNA_MISMATCH_REPAIR_1"/>
    <property type="match status" value="1"/>
</dbReference>
<dbReference type="SUPFAM" id="SSF55874">
    <property type="entry name" value="ATPase domain of HSP90 chaperone/DNA topoisomerase II/histidine kinase"/>
    <property type="match status" value="1"/>
</dbReference>
<dbReference type="SMART" id="SM01340">
    <property type="entry name" value="DNA_mis_repair"/>
    <property type="match status" value="1"/>
</dbReference>
<dbReference type="GO" id="GO:0140664">
    <property type="term" value="F:ATP-dependent DNA damage sensor activity"/>
    <property type="evidence" value="ECO:0007669"/>
    <property type="project" value="InterPro"/>
</dbReference>
<dbReference type="RefSeq" id="WP_116650589.1">
    <property type="nucleotide sequence ID" value="NZ_QUZK01000035.1"/>
</dbReference>
<dbReference type="InterPro" id="IPR038973">
    <property type="entry name" value="MutL/Mlh/Pms-like"/>
</dbReference>
<reference evidence="8 9" key="1">
    <citation type="submission" date="2018-08" db="EMBL/GenBank/DDBJ databases">
        <title>Wenzhouxiangella salilacus sp. nov., a novel bacterium isolated from a saline lake in Xinjiang Province, China.</title>
        <authorList>
            <person name="Han S."/>
        </authorList>
    </citation>
    <scope>NUCLEOTIDE SEQUENCE [LARGE SCALE GENOMIC DNA]</scope>
    <source>
        <strain evidence="8 9">XDB06</strain>
    </source>
</reference>
<dbReference type="GO" id="GO:0016887">
    <property type="term" value="F:ATP hydrolysis activity"/>
    <property type="evidence" value="ECO:0007669"/>
    <property type="project" value="InterPro"/>
</dbReference>
<dbReference type="AlphaFoldDB" id="A0A3E1K8I2"/>
<dbReference type="GO" id="GO:0030983">
    <property type="term" value="F:mismatched DNA binding"/>
    <property type="evidence" value="ECO:0007669"/>
    <property type="project" value="InterPro"/>
</dbReference>
<dbReference type="CDD" id="cd16926">
    <property type="entry name" value="HATPase_MutL-MLH-PMS-like"/>
    <property type="match status" value="1"/>
</dbReference>
<keyword evidence="3 5" id="KW-0227">DNA damage</keyword>
<dbReference type="SUPFAM" id="SSF54211">
    <property type="entry name" value="Ribosomal protein S5 domain 2-like"/>
    <property type="match status" value="1"/>
</dbReference>
<keyword evidence="8" id="KW-0378">Hydrolase</keyword>
<dbReference type="InterPro" id="IPR037198">
    <property type="entry name" value="MutL_C_sf"/>
</dbReference>
<dbReference type="GO" id="GO:0032300">
    <property type="term" value="C:mismatch repair complex"/>
    <property type="evidence" value="ECO:0007669"/>
    <property type="project" value="InterPro"/>
</dbReference>
<dbReference type="InterPro" id="IPR014762">
    <property type="entry name" value="DNA_mismatch_repair_CS"/>
</dbReference>
<dbReference type="InterPro" id="IPR013507">
    <property type="entry name" value="DNA_mismatch_S5_2-like"/>
</dbReference>
<dbReference type="InterPro" id="IPR014721">
    <property type="entry name" value="Ribsml_uS5_D2-typ_fold_subgr"/>
</dbReference>
<dbReference type="Pfam" id="PF13589">
    <property type="entry name" value="HATPase_c_3"/>
    <property type="match status" value="1"/>
</dbReference>
<accession>A0A3E1K8I2</accession>
<evidence type="ECO:0000259" key="6">
    <source>
        <dbReference type="SMART" id="SM00853"/>
    </source>
</evidence>
<evidence type="ECO:0000256" key="4">
    <source>
        <dbReference type="ARBA" id="ARBA00023204"/>
    </source>
</evidence>
<dbReference type="InterPro" id="IPR014790">
    <property type="entry name" value="MutL_C"/>
</dbReference>
<sequence length="587" mass="64240">MPIRKLPVHLVNQIAAGEVIERPSSIVKELVENSLDAGSGRIRVEAERGGARRIRVSDDGCGISRDELALALSAHATSKIESLDDLEGVATLGFRGEALPSIASVSRLRLASRPAGADSGFELEAEAGKVGEVRPAGMPEGTVIEVRDLFYNTPARRKFMRTERTEFGHIDDLLKRLALARMDVALDLAHDGRMVRSLAPAADEATRNRRVAAVCGEAFMEQAIVLEEAHAGLRLTGWIARPGFSRSQADLQFFFVNGRLVRDRLVAHAVRQAYRDVLFHGRHPAFALMLELDPQRVDVNVHPQKHEVRFRDGRLVHDFLFKTIHHALSGTRPGGESAQMAAASRAHAAAPSAAGWQGEGNQSGLGLGVAETVSRYAELARAGQGREQAAGDEIPPLGFAVAQIHGVFVLAENADGLIVVDMHAAHERIVYEQLKQAWSEERVRSQQLLVPEKIAVSEREGRALERHIEGLERLGFELGLAGPEAVVIRAVPALLARADGQGLVRDVLADLVALGQSQRIETVLDELLSTIACHGSVRANRRLNIDEMNALLRDMERTERSDQCNHGRPTWVQLDMKALDRLFLRGQ</sequence>
<comment type="function">
    <text evidence="5">This protein is involved in the repair of mismatches in DNA. It is required for dam-dependent methyl-directed DNA mismatch repair. May act as a 'molecular matchmaker', a protein that promotes the formation of a stable complex between two or more DNA-binding proteins in an ATP-dependent manner without itself being part of a final effector complex.</text>
</comment>
<feature type="domain" description="DNA mismatch repair protein S5" evidence="7">
    <location>
        <begin position="211"/>
        <end position="329"/>
    </location>
</feature>
<dbReference type="InterPro" id="IPR036890">
    <property type="entry name" value="HATPase_C_sf"/>
</dbReference>
<dbReference type="OrthoDB" id="9763467at2"/>
<evidence type="ECO:0000256" key="3">
    <source>
        <dbReference type="ARBA" id="ARBA00022763"/>
    </source>
</evidence>
<gene>
    <name evidence="5 8" type="primary">mutL</name>
    <name evidence="8" type="ORF">DZC52_07890</name>
</gene>
<evidence type="ECO:0000256" key="5">
    <source>
        <dbReference type="HAMAP-Rule" id="MF_00149"/>
    </source>
</evidence>
<keyword evidence="8" id="KW-0255">Endonuclease</keyword>
<dbReference type="Pfam" id="PF08676">
    <property type="entry name" value="MutL_C"/>
    <property type="match status" value="1"/>
</dbReference>
<dbReference type="Gene3D" id="3.30.1540.20">
    <property type="entry name" value="MutL, C-terminal domain, dimerisation subdomain"/>
    <property type="match status" value="1"/>
</dbReference>
<dbReference type="HAMAP" id="MF_00149">
    <property type="entry name" value="DNA_mis_repair"/>
    <property type="match status" value="1"/>
</dbReference>
<evidence type="ECO:0000256" key="1">
    <source>
        <dbReference type="ARBA" id="ARBA00006082"/>
    </source>
</evidence>
<dbReference type="NCBIfam" id="TIGR00585">
    <property type="entry name" value="mutl"/>
    <property type="match status" value="1"/>
</dbReference>
<proteinExistence type="inferred from homology"/>
<evidence type="ECO:0000313" key="8">
    <source>
        <dbReference type="EMBL" id="RFF30396.1"/>
    </source>
</evidence>